<dbReference type="InterPro" id="IPR000873">
    <property type="entry name" value="AMP-dep_synth/lig_dom"/>
</dbReference>
<dbReference type="Gene3D" id="3.40.50.12780">
    <property type="entry name" value="N-terminal domain of ligase-like"/>
    <property type="match status" value="1"/>
</dbReference>
<dbReference type="PANTHER" id="PTHR43201:SF8">
    <property type="entry name" value="ACYL-COA SYNTHETASE FAMILY MEMBER 3"/>
    <property type="match status" value="1"/>
</dbReference>
<dbReference type="Pfam" id="PF00501">
    <property type="entry name" value="AMP-binding"/>
    <property type="match status" value="1"/>
</dbReference>
<dbReference type="PANTHER" id="PTHR43201">
    <property type="entry name" value="ACYL-COA SYNTHETASE"/>
    <property type="match status" value="1"/>
</dbReference>
<reference evidence="3 4" key="1">
    <citation type="journal article" date="2015" name="Fungal Genet. Biol.">
        <title>Evolution of novel wood decay mechanisms in Agaricales revealed by the genome sequences of Fistulina hepatica and Cylindrobasidium torrendii.</title>
        <authorList>
            <person name="Floudas D."/>
            <person name="Held B.W."/>
            <person name="Riley R."/>
            <person name="Nagy L.G."/>
            <person name="Koehler G."/>
            <person name="Ransdell A.S."/>
            <person name="Younus H."/>
            <person name="Chow J."/>
            <person name="Chiniquy J."/>
            <person name="Lipzen A."/>
            <person name="Tritt A."/>
            <person name="Sun H."/>
            <person name="Haridas S."/>
            <person name="LaButti K."/>
            <person name="Ohm R.A."/>
            <person name="Kues U."/>
            <person name="Blanchette R.A."/>
            <person name="Grigoriev I.V."/>
            <person name="Minto R.E."/>
            <person name="Hibbett D.S."/>
        </authorList>
    </citation>
    <scope>NUCLEOTIDE SEQUENCE [LARGE SCALE GENOMIC DNA]</scope>
    <source>
        <strain evidence="3 4">FP15055 ss-10</strain>
    </source>
</reference>
<dbReference type="OrthoDB" id="429813at2759"/>
<dbReference type="STRING" id="1314674.A0A0D7BRR8"/>
<dbReference type="GO" id="GO:0006631">
    <property type="term" value="P:fatty acid metabolic process"/>
    <property type="evidence" value="ECO:0007669"/>
    <property type="project" value="TreeGrafter"/>
</dbReference>
<name>A0A0D7BRR8_9AGAR</name>
<evidence type="ECO:0000313" key="3">
    <source>
        <dbReference type="EMBL" id="KIY72859.1"/>
    </source>
</evidence>
<sequence length="534" mass="59121">MHSTHLAIVESSATLYANRAAFYVPAVDTTTNAVFEWRPVNFAQFKLDIDSYARYWTSIFESRNIEKNSVIGLWIGGFTYLDLLHVYGLSRAGYIPQLFSLRLPNPDIISELLTRADAKALIFDASFKDVLGNASVPIFPFQTSVDPSFTEGPLAPIADRALDDTVFIFHTSGSTSGSPKLVPCNYRWLQASIAKSHQLSVPKRPGQGDVTTWMGSVCHIGQSFMLLGALYHGSCTIQPTVITFDTPELLDMITRCGLNRLRQFAAFLAKNIRAAQKDPQLRSALAGLDEVLYSGMPLPQEEEKWAYAHMPLKNLFGSTECGATLTSVGGCGNDAHLLRALEKTDYAFLPIDGLDANGLGHHSTAQMLEFVVLSTSGDCPDASLRNANDGHFHTGDLFQEVAPGLYLSCGRNDDWIKSENSLRCDTKAIEDNVRETCGKFVLDCIVVGSGRPSPTLFVEAVGDMDETKLKKDIIRKTRAFHSRRYLHERITDPKFIVVVPRLTLPRTATKGNIRRKAVEDQFQSQLDTIYGLVR</sequence>
<evidence type="ECO:0000259" key="2">
    <source>
        <dbReference type="Pfam" id="PF00501"/>
    </source>
</evidence>
<dbReference type="Pfam" id="PF23562">
    <property type="entry name" value="AMP-binding_C_3"/>
    <property type="match status" value="1"/>
</dbReference>
<proteinExistence type="inferred from homology"/>
<dbReference type="AlphaFoldDB" id="A0A0D7BRR8"/>
<accession>A0A0D7BRR8</accession>
<dbReference type="Proteomes" id="UP000054007">
    <property type="component" value="Unassembled WGS sequence"/>
</dbReference>
<dbReference type="InterPro" id="IPR042099">
    <property type="entry name" value="ANL_N_sf"/>
</dbReference>
<gene>
    <name evidence="3" type="ORF">CYLTODRAFT_343510</name>
</gene>
<evidence type="ECO:0000313" key="4">
    <source>
        <dbReference type="Proteomes" id="UP000054007"/>
    </source>
</evidence>
<dbReference type="GO" id="GO:0031956">
    <property type="term" value="F:medium-chain fatty acid-CoA ligase activity"/>
    <property type="evidence" value="ECO:0007669"/>
    <property type="project" value="TreeGrafter"/>
</dbReference>
<protein>
    <submittedName>
        <fullName evidence="3">Acetyl-CoA synthetase-like protein</fullName>
    </submittedName>
</protein>
<organism evidence="3 4">
    <name type="scientific">Cylindrobasidium torrendii FP15055 ss-10</name>
    <dbReference type="NCBI Taxonomy" id="1314674"/>
    <lineage>
        <taxon>Eukaryota</taxon>
        <taxon>Fungi</taxon>
        <taxon>Dikarya</taxon>
        <taxon>Basidiomycota</taxon>
        <taxon>Agaricomycotina</taxon>
        <taxon>Agaricomycetes</taxon>
        <taxon>Agaricomycetidae</taxon>
        <taxon>Agaricales</taxon>
        <taxon>Marasmiineae</taxon>
        <taxon>Physalacriaceae</taxon>
        <taxon>Cylindrobasidium</taxon>
    </lineage>
</organism>
<keyword evidence="4" id="KW-1185">Reference proteome</keyword>
<feature type="domain" description="AMP-dependent synthetase/ligase" evidence="2">
    <location>
        <begin position="33"/>
        <end position="327"/>
    </location>
</feature>
<dbReference type="SUPFAM" id="SSF56801">
    <property type="entry name" value="Acetyl-CoA synthetase-like"/>
    <property type="match status" value="1"/>
</dbReference>
<evidence type="ECO:0000256" key="1">
    <source>
        <dbReference type="ARBA" id="ARBA00006432"/>
    </source>
</evidence>
<comment type="similarity">
    <text evidence="1">Belongs to the ATP-dependent AMP-binding enzyme family.</text>
</comment>
<dbReference type="EMBL" id="KN880440">
    <property type="protein sequence ID" value="KIY72859.1"/>
    <property type="molecule type" value="Genomic_DNA"/>
</dbReference>